<keyword evidence="1" id="KW-0812">Transmembrane</keyword>
<dbReference type="EMBL" id="FNSH01000001">
    <property type="protein sequence ID" value="SEB91572.1"/>
    <property type="molecule type" value="Genomic_DNA"/>
</dbReference>
<evidence type="ECO:0000313" key="2">
    <source>
        <dbReference type="EMBL" id="SEB91572.1"/>
    </source>
</evidence>
<name>A0AB38A7M1_9ACTN</name>
<accession>A0AB38A7M1</accession>
<organism evidence="2 3">
    <name type="scientific">Atopobium minutum</name>
    <dbReference type="NCBI Taxonomy" id="1381"/>
    <lineage>
        <taxon>Bacteria</taxon>
        <taxon>Bacillati</taxon>
        <taxon>Actinomycetota</taxon>
        <taxon>Coriobacteriia</taxon>
        <taxon>Coriobacteriales</taxon>
        <taxon>Atopobiaceae</taxon>
        <taxon>Atopobium</taxon>
    </lineage>
</organism>
<keyword evidence="1" id="KW-1133">Transmembrane helix</keyword>
<keyword evidence="1" id="KW-0472">Membrane</keyword>
<feature type="transmembrane region" description="Helical" evidence="1">
    <location>
        <begin position="21"/>
        <end position="42"/>
    </location>
</feature>
<dbReference type="AlphaFoldDB" id="A0AB38A7M1"/>
<evidence type="ECO:0000313" key="3">
    <source>
        <dbReference type="Proteomes" id="UP000183687"/>
    </source>
</evidence>
<evidence type="ECO:0000256" key="1">
    <source>
        <dbReference type="SAM" id="Phobius"/>
    </source>
</evidence>
<protein>
    <recommendedName>
        <fullName evidence="4">TadE-like protein</fullName>
    </recommendedName>
</protein>
<dbReference type="RefSeq" id="WP_002564058.1">
    <property type="nucleotide sequence ID" value="NZ_CALJSN010000009.1"/>
</dbReference>
<dbReference type="Proteomes" id="UP000183687">
    <property type="component" value="Unassembled WGS sequence"/>
</dbReference>
<reference evidence="2 3" key="1">
    <citation type="submission" date="2016-10" db="EMBL/GenBank/DDBJ databases">
        <authorList>
            <person name="Varghese N."/>
            <person name="Submissions S."/>
        </authorList>
    </citation>
    <scope>NUCLEOTIDE SEQUENCE [LARGE SCALE GENOMIC DNA]</scope>
    <source>
        <strain evidence="2 3">DSM 20586</strain>
    </source>
</reference>
<evidence type="ECO:0008006" key="4">
    <source>
        <dbReference type="Google" id="ProtNLM"/>
    </source>
</evidence>
<sequence>MRQKVWRLAQARALQKDAQMSVELAVLMPVVLVMSLVVFNLARYLELGMKFSAECSHAVVNLGTSGTSGAQQLGNPQAVQQAIEKNMQLGDLGEVDVKVYERKRFVIATTSFSFLPKVHEYVCTLRIKPWPSRFVIAGIAFSPPACMTYEYRLHVDPYRSGVVV</sequence>
<comment type="caution">
    <text evidence="2">The sequence shown here is derived from an EMBL/GenBank/DDBJ whole genome shotgun (WGS) entry which is preliminary data.</text>
</comment>
<gene>
    <name evidence="2" type="ORF">SAMN04489746_1274</name>
</gene>
<proteinExistence type="predicted"/>